<dbReference type="PANTHER" id="PTHR34693:SF1">
    <property type="entry name" value="PROTEIN PAR32"/>
    <property type="match status" value="1"/>
</dbReference>
<feature type="region of interest" description="Disordered" evidence="1">
    <location>
        <begin position="1"/>
        <end position="134"/>
    </location>
</feature>
<evidence type="ECO:0000313" key="2">
    <source>
        <dbReference type="EMBL" id="KAF2786652.1"/>
    </source>
</evidence>
<dbReference type="InterPro" id="IPR022024">
    <property type="entry name" value="DUF3602"/>
</dbReference>
<evidence type="ECO:0000256" key="1">
    <source>
        <dbReference type="SAM" id="MobiDB-lite"/>
    </source>
</evidence>
<dbReference type="OrthoDB" id="3063476at2759"/>
<reference evidence="2" key="1">
    <citation type="journal article" date="2020" name="Stud. Mycol.">
        <title>101 Dothideomycetes genomes: a test case for predicting lifestyles and emergence of pathogens.</title>
        <authorList>
            <person name="Haridas S."/>
            <person name="Albert R."/>
            <person name="Binder M."/>
            <person name="Bloem J."/>
            <person name="Labutti K."/>
            <person name="Salamov A."/>
            <person name="Andreopoulos B."/>
            <person name="Baker S."/>
            <person name="Barry K."/>
            <person name="Bills G."/>
            <person name="Bluhm B."/>
            <person name="Cannon C."/>
            <person name="Castanera R."/>
            <person name="Culley D."/>
            <person name="Daum C."/>
            <person name="Ezra D."/>
            <person name="Gonzalez J."/>
            <person name="Henrissat B."/>
            <person name="Kuo A."/>
            <person name="Liang C."/>
            <person name="Lipzen A."/>
            <person name="Lutzoni F."/>
            <person name="Magnuson J."/>
            <person name="Mondo S."/>
            <person name="Nolan M."/>
            <person name="Ohm R."/>
            <person name="Pangilinan J."/>
            <person name="Park H.-J."/>
            <person name="Ramirez L."/>
            <person name="Alfaro M."/>
            <person name="Sun H."/>
            <person name="Tritt A."/>
            <person name="Yoshinaga Y."/>
            <person name="Zwiers L.-H."/>
            <person name="Turgeon B."/>
            <person name="Goodwin S."/>
            <person name="Spatafora J."/>
            <person name="Crous P."/>
            <person name="Grigoriev I."/>
        </authorList>
    </citation>
    <scope>NUCLEOTIDE SEQUENCE</scope>
    <source>
        <strain evidence="2">CBS 109.77</strain>
    </source>
</reference>
<dbReference type="EMBL" id="MU002428">
    <property type="protein sequence ID" value="KAF2786652.1"/>
    <property type="molecule type" value="Genomic_DNA"/>
</dbReference>
<keyword evidence="3" id="KW-1185">Reference proteome</keyword>
<dbReference type="AlphaFoldDB" id="A0A6A6WRE5"/>
<organism evidence="2 3">
    <name type="scientific">Melanomma pulvis-pyrius CBS 109.77</name>
    <dbReference type="NCBI Taxonomy" id="1314802"/>
    <lineage>
        <taxon>Eukaryota</taxon>
        <taxon>Fungi</taxon>
        <taxon>Dikarya</taxon>
        <taxon>Ascomycota</taxon>
        <taxon>Pezizomycotina</taxon>
        <taxon>Dothideomycetes</taxon>
        <taxon>Pleosporomycetidae</taxon>
        <taxon>Pleosporales</taxon>
        <taxon>Melanommataceae</taxon>
        <taxon>Melanomma</taxon>
    </lineage>
</organism>
<dbReference type="Proteomes" id="UP000799757">
    <property type="component" value="Unassembled WGS sequence"/>
</dbReference>
<protein>
    <submittedName>
        <fullName evidence="2">Uncharacterized protein</fullName>
    </submittedName>
</protein>
<sequence>MSPRSSQERVASHGRGGAGNIAKDDPNTHVQTTDLVTPTLKSDHYTTGRGGTGNMARNDPNHPEIARAAQDVDTPVHREDDAPHFYGRGGAANYAKPSDGERKTERKSDEAKREGANGKGFVEKGKEFLHKLKK</sequence>
<gene>
    <name evidence="2" type="ORF">K505DRAFT_141078</name>
</gene>
<feature type="compositionally biased region" description="Polar residues" evidence="1">
    <location>
        <begin position="28"/>
        <end position="40"/>
    </location>
</feature>
<proteinExistence type="predicted"/>
<feature type="compositionally biased region" description="Basic and acidic residues" evidence="1">
    <location>
        <begin position="98"/>
        <end position="134"/>
    </location>
</feature>
<dbReference type="PANTHER" id="PTHR34693">
    <property type="entry name" value="PROTEIN PAR32"/>
    <property type="match status" value="1"/>
</dbReference>
<feature type="compositionally biased region" description="Basic and acidic residues" evidence="1">
    <location>
        <begin position="74"/>
        <end position="83"/>
    </location>
</feature>
<feature type="compositionally biased region" description="Basic and acidic residues" evidence="1">
    <location>
        <begin position="1"/>
        <end position="11"/>
    </location>
</feature>
<evidence type="ECO:0000313" key="3">
    <source>
        <dbReference type="Proteomes" id="UP000799757"/>
    </source>
</evidence>
<name>A0A6A6WRE5_9PLEO</name>
<dbReference type="InterPro" id="IPR053203">
    <property type="entry name" value="Cisplatin_resist-associated"/>
</dbReference>
<accession>A0A6A6WRE5</accession>
<dbReference type="Pfam" id="PF12223">
    <property type="entry name" value="DUF3602"/>
    <property type="match status" value="1"/>
</dbReference>